<dbReference type="EMBL" id="VAFL01000003">
    <property type="protein sequence ID" value="TKW67569.1"/>
    <property type="molecule type" value="Genomic_DNA"/>
</dbReference>
<reference evidence="4 5" key="1">
    <citation type="journal article" date="2017" name="Nat. Commun.">
        <title>In situ click chemistry generation of cyclooxygenase-2 inhibitors.</title>
        <authorList>
            <person name="Bhardwaj A."/>
            <person name="Kaur J."/>
            <person name="Wuest M."/>
            <person name="Wuest F."/>
        </authorList>
    </citation>
    <scope>NUCLEOTIDE SEQUENCE [LARGE SCALE GENOMIC DNA]</scope>
    <source>
        <strain evidence="4">S2_012_000_R3_94</strain>
    </source>
</reference>
<accession>A0A533I7K9</accession>
<feature type="signal peptide" evidence="1">
    <location>
        <begin position="1"/>
        <end position="21"/>
    </location>
</feature>
<evidence type="ECO:0000256" key="1">
    <source>
        <dbReference type="SAM" id="SignalP"/>
    </source>
</evidence>
<evidence type="ECO:0000313" key="5">
    <source>
        <dbReference type="Proteomes" id="UP000315344"/>
    </source>
</evidence>
<dbReference type="Pfam" id="PF02254">
    <property type="entry name" value="TrkA_N"/>
    <property type="match status" value="1"/>
</dbReference>
<feature type="domain" description="RCK C-terminal" evidence="3">
    <location>
        <begin position="140"/>
        <end position="217"/>
    </location>
</feature>
<dbReference type="PANTHER" id="PTHR43833:SF7">
    <property type="entry name" value="KTR SYSTEM POTASSIUM UPTAKE PROTEIN C"/>
    <property type="match status" value="1"/>
</dbReference>
<dbReference type="Proteomes" id="UP000315344">
    <property type="component" value="Unassembled WGS sequence"/>
</dbReference>
<comment type="caution">
    <text evidence="4">The sequence shown here is derived from an EMBL/GenBank/DDBJ whole genome shotgun (WGS) entry which is preliminary data.</text>
</comment>
<sequence length="217" mass="23448">MGKAKRSFVILGLGSFGSVVARNLAQFDNPVMGIDISEKRVSDMANELSSVAILDARDEAALREAGVAGYDVALVSMGDDLESSILSVMNLKLVGVDCVWVKADNRTHHRILSKMGVDRVLLPDIEMGRHTAQMLNNPAIQDYVALGNGYNVVNLQVPETLSRQSVADLKINPAVRVLGLMRGTDFVATSPETRLETGDRLLLLGRKPDLTVFSGSL</sequence>
<feature type="domain" description="RCK N-terminal" evidence="2">
    <location>
        <begin position="5"/>
        <end position="121"/>
    </location>
</feature>
<protein>
    <submittedName>
        <fullName evidence="4">TrkA family potassium uptake protein</fullName>
    </submittedName>
</protein>
<dbReference type="InterPro" id="IPR003148">
    <property type="entry name" value="RCK_N"/>
</dbReference>
<dbReference type="SUPFAM" id="SSF51735">
    <property type="entry name" value="NAD(P)-binding Rossmann-fold domains"/>
    <property type="match status" value="1"/>
</dbReference>
<evidence type="ECO:0000259" key="2">
    <source>
        <dbReference type="PROSITE" id="PS51201"/>
    </source>
</evidence>
<dbReference type="InterPro" id="IPR036291">
    <property type="entry name" value="NAD(P)-bd_dom_sf"/>
</dbReference>
<dbReference type="PROSITE" id="PS51201">
    <property type="entry name" value="RCK_N"/>
    <property type="match status" value="1"/>
</dbReference>
<keyword evidence="1" id="KW-0732">Signal</keyword>
<dbReference type="AlphaFoldDB" id="A0A533I7K9"/>
<proteinExistence type="predicted"/>
<evidence type="ECO:0000313" key="4">
    <source>
        <dbReference type="EMBL" id="TKW67569.1"/>
    </source>
</evidence>
<dbReference type="Gene3D" id="3.40.50.720">
    <property type="entry name" value="NAD(P)-binding Rossmann-like Domain"/>
    <property type="match status" value="1"/>
</dbReference>
<gene>
    <name evidence="4" type="ORF">DI616_04405</name>
</gene>
<dbReference type="SUPFAM" id="SSF116726">
    <property type="entry name" value="TrkA C-terminal domain-like"/>
    <property type="match status" value="1"/>
</dbReference>
<dbReference type="PROSITE" id="PS51202">
    <property type="entry name" value="RCK_C"/>
    <property type="match status" value="1"/>
</dbReference>
<dbReference type="Pfam" id="PF02080">
    <property type="entry name" value="TrkA_C"/>
    <property type="match status" value="1"/>
</dbReference>
<evidence type="ECO:0000259" key="3">
    <source>
        <dbReference type="PROSITE" id="PS51202"/>
    </source>
</evidence>
<organism evidence="4 5">
    <name type="scientific">Paracoccus denitrificans</name>
    <dbReference type="NCBI Taxonomy" id="266"/>
    <lineage>
        <taxon>Bacteria</taxon>
        <taxon>Pseudomonadati</taxon>
        <taxon>Pseudomonadota</taxon>
        <taxon>Alphaproteobacteria</taxon>
        <taxon>Rhodobacterales</taxon>
        <taxon>Paracoccaceae</taxon>
        <taxon>Paracoccus</taxon>
    </lineage>
</organism>
<dbReference type="GO" id="GO:0006813">
    <property type="term" value="P:potassium ion transport"/>
    <property type="evidence" value="ECO:0007669"/>
    <property type="project" value="InterPro"/>
</dbReference>
<feature type="chain" id="PRO_5022058913" evidence="1">
    <location>
        <begin position="22"/>
        <end position="217"/>
    </location>
</feature>
<dbReference type="InterPro" id="IPR036721">
    <property type="entry name" value="RCK_C_sf"/>
</dbReference>
<name>A0A533I7K9_PARDE</name>
<dbReference type="PANTHER" id="PTHR43833">
    <property type="entry name" value="POTASSIUM CHANNEL PROTEIN 2-RELATED-RELATED"/>
    <property type="match status" value="1"/>
</dbReference>
<dbReference type="GO" id="GO:0008324">
    <property type="term" value="F:monoatomic cation transmembrane transporter activity"/>
    <property type="evidence" value="ECO:0007669"/>
    <property type="project" value="InterPro"/>
</dbReference>
<dbReference type="InterPro" id="IPR050721">
    <property type="entry name" value="Trk_Ktr_HKT_K-transport"/>
</dbReference>
<dbReference type="Gene3D" id="3.30.70.1450">
    <property type="entry name" value="Regulator of K+ conductance, C-terminal domain"/>
    <property type="match status" value="1"/>
</dbReference>
<dbReference type="InterPro" id="IPR006037">
    <property type="entry name" value="RCK_C"/>
</dbReference>